<feature type="region of interest" description="Disordered" evidence="1">
    <location>
        <begin position="350"/>
        <end position="374"/>
    </location>
</feature>
<dbReference type="OrthoDB" id="3347989at2"/>
<gene>
    <name evidence="2" type="ORF">DKT69_24910</name>
</gene>
<proteinExistence type="predicted"/>
<evidence type="ECO:0000256" key="1">
    <source>
        <dbReference type="SAM" id="MobiDB-lite"/>
    </source>
</evidence>
<evidence type="ECO:0000313" key="3">
    <source>
        <dbReference type="Proteomes" id="UP000246050"/>
    </source>
</evidence>
<name>A0A317DCW6_9ACTN</name>
<organism evidence="2 3">
    <name type="scientific">Micromonospora sicca</name>
    <dbReference type="NCBI Taxonomy" id="2202420"/>
    <lineage>
        <taxon>Bacteria</taxon>
        <taxon>Bacillati</taxon>
        <taxon>Actinomycetota</taxon>
        <taxon>Actinomycetes</taxon>
        <taxon>Micromonosporales</taxon>
        <taxon>Micromonosporaceae</taxon>
        <taxon>Micromonospora</taxon>
    </lineage>
</organism>
<evidence type="ECO:0000313" key="2">
    <source>
        <dbReference type="EMBL" id="PWR12142.1"/>
    </source>
</evidence>
<protein>
    <recommendedName>
        <fullName evidence="4">Tetratricopeptide repeat protein</fullName>
    </recommendedName>
</protein>
<sequence>MPTRTPVLAAWTPAFVAEAVAATLEHAAAHGLHQAARDIARSHGLSPATVEEWVSRARAVQAAPVPPDLLACHTCARSMILIQLPSCGRAYLCAPSCGRTPVPADEIRDAVAAVILHRTPHLVPPGKTTQAASYALGPIQRVTVGATGTDLHITWRAVSRQITGPMMAMAQRLHLAQRHAAHNTPERAIDVLHSGLLHIDPTSSRLALDTATARAATLLATLTSGEPAAALPWAQWGHRSLRHLLRDPTNPDVRAVLRVLAATHRAAGNLTAATDCYSDLIRHHTQADGPYALPTLAAQATLAVVLYEHGRQEPARQLLARTIADHRRAHPHHPAVARMAATLYRMHSTATGPPGHPTHSAMTAMPGTGRTART</sequence>
<dbReference type="Proteomes" id="UP000246050">
    <property type="component" value="Unassembled WGS sequence"/>
</dbReference>
<dbReference type="AlphaFoldDB" id="A0A317DCW6"/>
<dbReference type="Gene3D" id="1.25.40.10">
    <property type="entry name" value="Tetratricopeptide repeat domain"/>
    <property type="match status" value="1"/>
</dbReference>
<dbReference type="EMBL" id="QGKS01000297">
    <property type="protein sequence ID" value="PWR12142.1"/>
    <property type="molecule type" value="Genomic_DNA"/>
</dbReference>
<dbReference type="InterPro" id="IPR011990">
    <property type="entry name" value="TPR-like_helical_dom_sf"/>
</dbReference>
<dbReference type="SUPFAM" id="SSF48452">
    <property type="entry name" value="TPR-like"/>
    <property type="match status" value="1"/>
</dbReference>
<dbReference type="Pfam" id="PF13424">
    <property type="entry name" value="TPR_12"/>
    <property type="match status" value="1"/>
</dbReference>
<comment type="caution">
    <text evidence="2">The sequence shown here is derived from an EMBL/GenBank/DDBJ whole genome shotgun (WGS) entry which is preliminary data.</text>
</comment>
<reference evidence="2 3" key="1">
    <citation type="submission" date="2018-05" db="EMBL/GenBank/DDBJ databases">
        <title>Micromonosporas from Atacama Desert.</title>
        <authorList>
            <person name="Carro L."/>
            <person name="Golinska P."/>
            <person name="Klenk H.-P."/>
            <person name="Goodfellow M."/>
        </authorList>
    </citation>
    <scope>NUCLEOTIDE SEQUENCE [LARGE SCALE GENOMIC DNA]</scope>
    <source>
        <strain evidence="2 3">4G51</strain>
    </source>
</reference>
<evidence type="ECO:0008006" key="4">
    <source>
        <dbReference type="Google" id="ProtNLM"/>
    </source>
</evidence>
<dbReference type="RefSeq" id="WP_109803934.1">
    <property type="nucleotide sequence ID" value="NZ_QGKS01000297.1"/>
</dbReference>
<accession>A0A317DCW6</accession>